<dbReference type="AlphaFoldDB" id="A0AAE3ZQG4"/>
<proteinExistence type="predicted"/>
<accession>A0AAE3ZQG4</accession>
<keyword evidence="2" id="KW-1185">Reference proteome</keyword>
<sequence>MSAGVVGTKAQQLILVALLLVAAVATGLFMAQSTGSAAGVHASAESDVVVVAGDGWEW</sequence>
<evidence type="ECO:0000313" key="1">
    <source>
        <dbReference type="EMBL" id="MDR7322925.1"/>
    </source>
</evidence>
<reference evidence="1 2" key="1">
    <citation type="submission" date="2023-07" db="EMBL/GenBank/DDBJ databases">
        <title>Sequencing the genomes of 1000 actinobacteria strains.</title>
        <authorList>
            <person name="Klenk H.-P."/>
        </authorList>
    </citation>
    <scope>NUCLEOTIDE SEQUENCE [LARGE SCALE GENOMIC DNA]</scope>
    <source>
        <strain evidence="1 2">DSM 44711</strain>
    </source>
</reference>
<organism evidence="1 2">
    <name type="scientific">Catenuloplanes niger</name>
    <dbReference type="NCBI Taxonomy" id="587534"/>
    <lineage>
        <taxon>Bacteria</taxon>
        <taxon>Bacillati</taxon>
        <taxon>Actinomycetota</taxon>
        <taxon>Actinomycetes</taxon>
        <taxon>Micromonosporales</taxon>
        <taxon>Micromonosporaceae</taxon>
        <taxon>Catenuloplanes</taxon>
    </lineage>
</organism>
<name>A0AAE3ZQG4_9ACTN</name>
<keyword evidence="1" id="KW-0670">Pyruvate</keyword>
<protein>
    <submittedName>
        <fullName evidence="1">Pyruvate/2-oxoacid:ferredoxin oxidoreductase beta subunit</fullName>
    </submittedName>
</protein>
<comment type="caution">
    <text evidence="1">The sequence shown here is derived from an EMBL/GenBank/DDBJ whole genome shotgun (WGS) entry which is preliminary data.</text>
</comment>
<dbReference type="RefSeq" id="WP_310414027.1">
    <property type="nucleotide sequence ID" value="NZ_JAVDYC010000001.1"/>
</dbReference>
<evidence type="ECO:0000313" key="2">
    <source>
        <dbReference type="Proteomes" id="UP001183629"/>
    </source>
</evidence>
<dbReference type="Proteomes" id="UP001183629">
    <property type="component" value="Unassembled WGS sequence"/>
</dbReference>
<dbReference type="EMBL" id="JAVDYC010000001">
    <property type="protein sequence ID" value="MDR7322925.1"/>
    <property type="molecule type" value="Genomic_DNA"/>
</dbReference>
<gene>
    <name evidence="1" type="ORF">J2S44_003175</name>
</gene>